<dbReference type="Gene3D" id="1.20.1250.20">
    <property type="entry name" value="MFS general substrate transporter like domains"/>
    <property type="match status" value="1"/>
</dbReference>
<dbReference type="InterPro" id="IPR020846">
    <property type="entry name" value="MFS_dom"/>
</dbReference>
<dbReference type="OrthoDB" id="9812221at2"/>
<evidence type="ECO:0000256" key="5">
    <source>
        <dbReference type="ARBA" id="ARBA00022692"/>
    </source>
</evidence>
<feature type="transmembrane region" description="Helical" evidence="8">
    <location>
        <begin position="139"/>
        <end position="160"/>
    </location>
</feature>
<dbReference type="PANTHER" id="PTHR42718:SF9">
    <property type="entry name" value="MAJOR FACILITATOR SUPERFAMILY MULTIDRUG TRANSPORTER MFSC"/>
    <property type="match status" value="1"/>
</dbReference>
<evidence type="ECO:0000256" key="2">
    <source>
        <dbReference type="ARBA" id="ARBA00008537"/>
    </source>
</evidence>
<keyword evidence="3" id="KW-0813">Transport</keyword>
<dbReference type="KEGG" id="mint:C7M51_01525"/>
<feature type="transmembrane region" description="Helical" evidence="8">
    <location>
        <begin position="424"/>
        <end position="442"/>
    </location>
</feature>
<dbReference type="InterPro" id="IPR011701">
    <property type="entry name" value="MFS"/>
</dbReference>
<dbReference type="FunFam" id="1.20.1250.20:FF:000168">
    <property type="entry name" value="Transporter, major facilitator family"/>
    <property type="match status" value="1"/>
</dbReference>
<dbReference type="Pfam" id="PF07690">
    <property type="entry name" value="MFS_1"/>
    <property type="match status" value="1"/>
</dbReference>
<keyword evidence="7 8" id="KW-0472">Membrane</keyword>
<feature type="transmembrane region" description="Helical" evidence="8">
    <location>
        <begin position="226"/>
        <end position="244"/>
    </location>
</feature>
<feature type="transmembrane region" description="Helical" evidence="8">
    <location>
        <begin position="264"/>
        <end position="290"/>
    </location>
</feature>
<organism evidence="10 11">
    <name type="scientific">Mixta intestinalis</name>
    <dbReference type="NCBI Taxonomy" id="1615494"/>
    <lineage>
        <taxon>Bacteria</taxon>
        <taxon>Pseudomonadati</taxon>
        <taxon>Pseudomonadota</taxon>
        <taxon>Gammaproteobacteria</taxon>
        <taxon>Enterobacterales</taxon>
        <taxon>Erwiniaceae</taxon>
        <taxon>Mixta</taxon>
    </lineage>
</organism>
<dbReference type="PRINTS" id="PR01036">
    <property type="entry name" value="TCRTETB"/>
</dbReference>
<feature type="domain" description="Major facilitator superfamily (MFS) profile" evidence="9">
    <location>
        <begin position="12"/>
        <end position="449"/>
    </location>
</feature>
<evidence type="ECO:0000256" key="1">
    <source>
        <dbReference type="ARBA" id="ARBA00004651"/>
    </source>
</evidence>
<dbReference type="RefSeq" id="WP_160621243.1">
    <property type="nucleotide sequence ID" value="NZ_CP028271.1"/>
</dbReference>
<comment type="subcellular location">
    <subcellularLocation>
        <location evidence="1">Cell membrane</location>
        <topology evidence="1">Multi-pass membrane protein</topology>
    </subcellularLocation>
</comment>
<keyword evidence="11" id="KW-1185">Reference proteome</keyword>
<protein>
    <submittedName>
        <fullName evidence="10">Riboflavin transporter RibZ</fullName>
    </submittedName>
</protein>
<dbReference type="AlphaFoldDB" id="A0A6P1PXF3"/>
<proteinExistence type="inferred from homology"/>
<dbReference type="Proteomes" id="UP000464053">
    <property type="component" value="Chromosome"/>
</dbReference>
<evidence type="ECO:0000256" key="3">
    <source>
        <dbReference type="ARBA" id="ARBA00022448"/>
    </source>
</evidence>
<keyword evidence="6 8" id="KW-1133">Transmembrane helix</keyword>
<dbReference type="PANTHER" id="PTHR42718">
    <property type="entry name" value="MAJOR FACILITATOR SUPERFAMILY MULTIDRUG TRANSPORTER MFSC"/>
    <property type="match status" value="1"/>
</dbReference>
<keyword evidence="4" id="KW-1003">Cell membrane</keyword>
<feature type="transmembrane region" description="Helical" evidence="8">
    <location>
        <begin position="50"/>
        <end position="69"/>
    </location>
</feature>
<dbReference type="InterPro" id="IPR004638">
    <property type="entry name" value="EmrB-like"/>
</dbReference>
<feature type="transmembrane region" description="Helical" evidence="8">
    <location>
        <begin position="12"/>
        <end position="38"/>
    </location>
</feature>
<feature type="transmembrane region" description="Helical" evidence="8">
    <location>
        <begin position="166"/>
        <end position="186"/>
    </location>
</feature>
<evidence type="ECO:0000259" key="9">
    <source>
        <dbReference type="PROSITE" id="PS50850"/>
    </source>
</evidence>
<dbReference type="CDD" id="cd17321">
    <property type="entry name" value="MFS_MMR_MDR_like"/>
    <property type="match status" value="1"/>
</dbReference>
<feature type="transmembrane region" description="Helical" evidence="8">
    <location>
        <begin position="330"/>
        <end position="352"/>
    </location>
</feature>
<evidence type="ECO:0000256" key="7">
    <source>
        <dbReference type="ARBA" id="ARBA00023136"/>
    </source>
</evidence>
<dbReference type="GO" id="GO:0005886">
    <property type="term" value="C:plasma membrane"/>
    <property type="evidence" value="ECO:0007669"/>
    <property type="project" value="UniProtKB-SubCell"/>
</dbReference>
<feature type="transmembrane region" description="Helical" evidence="8">
    <location>
        <begin position="198"/>
        <end position="220"/>
    </location>
</feature>
<dbReference type="FunFam" id="1.20.1720.10:FF:000011">
    <property type="entry name" value="Transporter, major facilitator family"/>
    <property type="match status" value="1"/>
</dbReference>
<dbReference type="NCBIfam" id="TIGR00711">
    <property type="entry name" value="efflux_EmrB"/>
    <property type="match status" value="1"/>
</dbReference>
<evidence type="ECO:0000256" key="6">
    <source>
        <dbReference type="ARBA" id="ARBA00022989"/>
    </source>
</evidence>
<gene>
    <name evidence="10" type="primary">ribZ</name>
    <name evidence="10" type="ORF">C7M51_01525</name>
</gene>
<evidence type="ECO:0000313" key="10">
    <source>
        <dbReference type="EMBL" id="QHM71240.1"/>
    </source>
</evidence>
<sequence>MDGLPLPRRYGAIAAIALGISAAVLDGTIANVALPTIARQFQASPAESVWIINAYQLAIIISLLSFSFLGDLLGYRRIYQAGLLLFSATSLLCAFSDSLVMLTCARILQGFGGAALMSVNTALIRIIYPQRYLGRGMAINALIVAVSSAAGPTVAAAILSVASWKWLFLINVPVGMLALLFAWRFLPENPQQSSFQRFDILSAIMNALTFGLLLSALSGAAQGQDYRLILAELLALLIIGTLFIRRQLAMTNPLLPVDLLRIPIFSLSLCTSICSFLAQMLAMVSLPFFLQSVLGRSEVETGLLLTPWPLATMVMSPIAGRLLERFHAGLLGGIGLALFAAGLFALALLPAAPGDGDIIWRMVLCGAGFGLFQSPNNHTIISAAPRHRSGGASGMLGTARLLGQTSGAALVALMFNLFNTQGTYASLLLAGLFSSVAALFSLSRLRQPTSDA</sequence>
<dbReference type="Gene3D" id="1.20.1720.10">
    <property type="entry name" value="Multidrug resistance protein D"/>
    <property type="match status" value="1"/>
</dbReference>
<keyword evidence="5 8" id="KW-0812">Transmembrane</keyword>
<dbReference type="InterPro" id="IPR036259">
    <property type="entry name" value="MFS_trans_sf"/>
</dbReference>
<feature type="transmembrane region" description="Helical" evidence="8">
    <location>
        <begin position="81"/>
        <end position="101"/>
    </location>
</feature>
<evidence type="ECO:0000256" key="4">
    <source>
        <dbReference type="ARBA" id="ARBA00022475"/>
    </source>
</evidence>
<accession>A0A6P1PXF3</accession>
<evidence type="ECO:0000313" key="11">
    <source>
        <dbReference type="Proteomes" id="UP000464053"/>
    </source>
</evidence>
<dbReference type="GO" id="GO:0022857">
    <property type="term" value="F:transmembrane transporter activity"/>
    <property type="evidence" value="ECO:0007669"/>
    <property type="project" value="InterPro"/>
</dbReference>
<evidence type="ECO:0000256" key="8">
    <source>
        <dbReference type="SAM" id="Phobius"/>
    </source>
</evidence>
<comment type="similarity">
    <text evidence="2">Belongs to the major facilitator superfamily. EmrB family.</text>
</comment>
<dbReference type="EMBL" id="CP028271">
    <property type="protein sequence ID" value="QHM71240.1"/>
    <property type="molecule type" value="Genomic_DNA"/>
</dbReference>
<dbReference type="PROSITE" id="PS50850">
    <property type="entry name" value="MFS"/>
    <property type="match status" value="1"/>
</dbReference>
<dbReference type="SUPFAM" id="SSF103473">
    <property type="entry name" value="MFS general substrate transporter"/>
    <property type="match status" value="1"/>
</dbReference>
<name>A0A6P1PXF3_9GAMM</name>
<feature type="transmembrane region" description="Helical" evidence="8">
    <location>
        <begin position="302"/>
        <end position="323"/>
    </location>
</feature>
<feature type="transmembrane region" description="Helical" evidence="8">
    <location>
        <begin position="107"/>
        <end position="127"/>
    </location>
</feature>
<reference evidence="10 11" key="1">
    <citation type="submission" date="2018-03" db="EMBL/GenBank/DDBJ databases">
        <title>Pantoea intestinalis SRCM103226 isolated form the mealworm.</title>
        <authorList>
            <person name="Jeong D.-Y."/>
            <person name="Kim J.W."/>
        </authorList>
    </citation>
    <scope>NUCLEOTIDE SEQUENCE [LARGE SCALE GENOMIC DNA]</scope>
    <source>
        <strain evidence="10 11">SRCM103226</strain>
    </source>
</reference>